<evidence type="ECO:0000256" key="9">
    <source>
        <dbReference type="SAM" id="Phobius"/>
    </source>
</evidence>
<evidence type="ECO:0000256" key="8">
    <source>
        <dbReference type="SAM" id="Coils"/>
    </source>
</evidence>
<evidence type="ECO:0000256" key="4">
    <source>
        <dbReference type="ARBA" id="ARBA00022692"/>
    </source>
</evidence>
<reference evidence="10 11" key="1">
    <citation type="journal article" date="2017" name="Int. J. Syst. Evol. Microbiol.">
        <title>Jeotgalibaca porci sp. nov. and Jeotgalibaca arthritidis sp. nov., isolated from pigs, and emended description of the genus Jeotgalibaca.</title>
        <authorList>
            <person name="Zamora L."/>
            <person name="Perez-Sancho M."/>
            <person name="Dominguez L."/>
            <person name="Fernandez-Garayzabal J.F."/>
            <person name="Vela A.I."/>
        </authorList>
    </citation>
    <scope>NUCLEOTIDE SEQUENCE [LARGE SCALE GENOMIC DNA]</scope>
    <source>
        <strain evidence="10 11">CCUG 69148</strain>
    </source>
</reference>
<evidence type="ECO:0000256" key="1">
    <source>
        <dbReference type="ARBA" id="ARBA00004141"/>
    </source>
</evidence>
<evidence type="ECO:0000256" key="5">
    <source>
        <dbReference type="ARBA" id="ARBA00022989"/>
    </source>
</evidence>
<dbReference type="Pfam" id="PF01496">
    <property type="entry name" value="V_ATPase_I"/>
    <property type="match status" value="1"/>
</dbReference>
<comment type="subcellular location">
    <subcellularLocation>
        <location evidence="1">Membrane</location>
        <topology evidence="1">Multi-pass membrane protein</topology>
    </subcellularLocation>
</comment>
<evidence type="ECO:0000256" key="7">
    <source>
        <dbReference type="ARBA" id="ARBA00023136"/>
    </source>
</evidence>
<evidence type="ECO:0000313" key="11">
    <source>
        <dbReference type="Proteomes" id="UP000501830"/>
    </source>
</evidence>
<dbReference type="GeneID" id="94552073"/>
<feature type="transmembrane region" description="Helical" evidence="9">
    <location>
        <begin position="450"/>
        <end position="473"/>
    </location>
</feature>
<dbReference type="GO" id="GO:0051117">
    <property type="term" value="F:ATPase binding"/>
    <property type="evidence" value="ECO:0007669"/>
    <property type="project" value="TreeGrafter"/>
</dbReference>
<keyword evidence="5 9" id="KW-1133">Transmembrane helix</keyword>
<keyword evidence="7 9" id="KW-0472">Membrane</keyword>
<dbReference type="PANTHER" id="PTHR11629:SF63">
    <property type="entry name" value="V-TYPE PROTON ATPASE SUBUNIT A"/>
    <property type="match status" value="1"/>
</dbReference>
<dbReference type="EMBL" id="CP049889">
    <property type="protein sequence ID" value="QIK50965.1"/>
    <property type="molecule type" value="Genomic_DNA"/>
</dbReference>
<evidence type="ECO:0000313" key="10">
    <source>
        <dbReference type="EMBL" id="QIK50965.1"/>
    </source>
</evidence>
<sequence length="654" mass="74055">MAIAKMNKLKLISFQNQKNSILEGIQSLQSLELIDISAEYADVPAMRAANRENLDSLSKEWEGYYNEYQELLLFLRGYLPQQKILDKLRTPKETLTIQEMHEQLAKVDRDLITGTISKAREDLKNYDRVLDSLSEDEIFLAKWQKLTHLPNRTSDQAFIRILTGTVPQTTADTFIREMKENPLIFIEEVFQSKEEYGINVAFDRRDENEVVNFLNENHFTMLNYEFEDIPEIELKRISRERNQILEEVSVLKNQLKGMQNEEWVLKLLIETAYAKFQRIRAKKMLVDERHLFVLEGWLEKSKVDDIREVLEERITSDNFALVVDDVQDDEVAKVPTVLNNNRFISPFENITAMYSLPKYNEIDPTPFLAPFYLVFFGMMLADLGYGLILFAATAIAIKFFRLDKSLKKNLMFFHLLSYPTMIWGLIYGSFFGFELPVVLLSTMDDVNTILLLSVIFGVIQILLGLGLKAYLLFRDKDVLGAISDGVGWIVIFVGLIILILASMVFPNAFLATLGKGVAIGGVAAILIASSLAANNKAAGFGIGLYNLYGITGYVGDIVSYTRLMALGVSGASIALAFNMIIEFLPPLARVTIGILLFVLLHTVNIGLSLLSAYVHGARLIFVEFFGKFYEGGGKPLEPLTTSEEYIDLKNNYNG</sequence>
<feature type="transmembrane region" description="Helical" evidence="9">
    <location>
        <begin position="371"/>
        <end position="397"/>
    </location>
</feature>
<dbReference type="Gene3D" id="1.20.1460.20">
    <property type="match status" value="1"/>
</dbReference>
<gene>
    <name evidence="10" type="ORF">G7058_02205</name>
</gene>
<keyword evidence="3" id="KW-0813">Transport</keyword>
<dbReference type="AlphaFoldDB" id="A0A6G7WF94"/>
<dbReference type="GO" id="GO:0016471">
    <property type="term" value="C:vacuolar proton-transporting V-type ATPase complex"/>
    <property type="evidence" value="ECO:0007669"/>
    <property type="project" value="TreeGrafter"/>
</dbReference>
<evidence type="ECO:0000256" key="2">
    <source>
        <dbReference type="ARBA" id="ARBA00009904"/>
    </source>
</evidence>
<keyword evidence="8" id="KW-0175">Coiled coil</keyword>
<dbReference type="Gene3D" id="3.30.70.2170">
    <property type="match status" value="1"/>
</dbReference>
<dbReference type="KEGG" id="jpo:G7058_02205"/>
<dbReference type="Gene3D" id="3.30.70.2750">
    <property type="match status" value="1"/>
</dbReference>
<feature type="coiled-coil region" evidence="8">
    <location>
        <begin position="234"/>
        <end position="261"/>
    </location>
</feature>
<feature type="transmembrane region" description="Helical" evidence="9">
    <location>
        <begin position="485"/>
        <end position="505"/>
    </location>
</feature>
<accession>A0A6G7WF94</accession>
<organism evidence="10 11">
    <name type="scientific">Jeotgalibaca porci</name>
    <dbReference type="NCBI Taxonomy" id="1868793"/>
    <lineage>
        <taxon>Bacteria</taxon>
        <taxon>Bacillati</taxon>
        <taxon>Bacillota</taxon>
        <taxon>Bacilli</taxon>
        <taxon>Lactobacillales</taxon>
        <taxon>Carnobacteriaceae</taxon>
        <taxon>Jeotgalibaca</taxon>
    </lineage>
</organism>
<feature type="transmembrane region" description="Helical" evidence="9">
    <location>
        <begin position="560"/>
        <end position="581"/>
    </location>
</feature>
<name>A0A6G7WF94_9LACT</name>
<dbReference type="PANTHER" id="PTHR11629">
    <property type="entry name" value="VACUOLAR PROTON ATPASES"/>
    <property type="match status" value="1"/>
</dbReference>
<dbReference type="Proteomes" id="UP000501830">
    <property type="component" value="Chromosome"/>
</dbReference>
<dbReference type="GO" id="GO:0033179">
    <property type="term" value="C:proton-transporting V-type ATPase, V0 domain"/>
    <property type="evidence" value="ECO:0007669"/>
    <property type="project" value="InterPro"/>
</dbReference>
<dbReference type="GO" id="GO:0046961">
    <property type="term" value="F:proton-transporting ATPase activity, rotational mechanism"/>
    <property type="evidence" value="ECO:0007669"/>
    <property type="project" value="InterPro"/>
</dbReference>
<dbReference type="GO" id="GO:0007035">
    <property type="term" value="P:vacuolar acidification"/>
    <property type="evidence" value="ECO:0007669"/>
    <property type="project" value="TreeGrafter"/>
</dbReference>
<feature type="transmembrane region" description="Helical" evidence="9">
    <location>
        <begin position="517"/>
        <end position="548"/>
    </location>
</feature>
<proteinExistence type="inferred from homology"/>
<feature type="transmembrane region" description="Helical" evidence="9">
    <location>
        <begin position="409"/>
        <end position="430"/>
    </location>
</feature>
<feature type="transmembrane region" description="Helical" evidence="9">
    <location>
        <begin position="587"/>
        <end position="610"/>
    </location>
</feature>
<keyword evidence="11" id="KW-1185">Reference proteome</keyword>
<keyword evidence="6" id="KW-0406">Ion transport</keyword>
<dbReference type="RefSeq" id="WP_166062007.1">
    <property type="nucleotide sequence ID" value="NZ_CP049889.1"/>
</dbReference>
<comment type="similarity">
    <text evidence="2">Belongs to the V-ATPase 116 kDa subunit family.</text>
</comment>
<evidence type="ECO:0000256" key="6">
    <source>
        <dbReference type="ARBA" id="ARBA00023065"/>
    </source>
</evidence>
<keyword evidence="4 9" id="KW-0812">Transmembrane</keyword>
<dbReference type="InterPro" id="IPR002490">
    <property type="entry name" value="V-ATPase_116kDa_su"/>
</dbReference>
<protein>
    <submittedName>
        <fullName evidence="10">V-type ATP synthase subunit I</fullName>
    </submittedName>
</protein>
<evidence type="ECO:0000256" key="3">
    <source>
        <dbReference type="ARBA" id="ARBA00022448"/>
    </source>
</evidence>